<sequence length="78" mass="9220">MFCYEIYMEFICRTADQKQKCQLLSVRCKLKVAAAVLLLLKMIIYFQARLVHRKNNQNVFLATLHKITICNNGHFQLK</sequence>
<evidence type="ECO:0000313" key="2">
    <source>
        <dbReference type="Proteomes" id="UP000092574"/>
    </source>
</evidence>
<reference evidence="1" key="1">
    <citation type="submission" date="2017-04" db="EMBL/GenBank/DDBJ databases">
        <title>Complete Genome Sequences of Twelve Strains of a Stable Defined Moderately Diverse Mouse Microbiota 2 (sDMDMm2).</title>
        <authorList>
            <person name="Uchimura Y."/>
            <person name="Wyss M."/>
            <person name="Brugiroux S."/>
            <person name="Limenitakis J.P."/>
            <person name="Stecher B."/>
            <person name="McCoy K.D."/>
            <person name="Macpherson A.J."/>
        </authorList>
    </citation>
    <scope>NUCLEOTIDE SEQUENCE</scope>
    <source>
        <strain evidence="1">YL58</strain>
    </source>
</reference>
<accession>A0A1C7IGB0</accession>
<proteinExistence type="predicted"/>
<protein>
    <submittedName>
        <fullName evidence="1">Uncharacterized protein</fullName>
    </submittedName>
</protein>
<evidence type="ECO:0000313" key="1">
    <source>
        <dbReference type="EMBL" id="ANU78088.2"/>
    </source>
</evidence>
<dbReference type="AlphaFoldDB" id="A0A1C7IGB0"/>
<dbReference type="KEGG" id="byl:A4V09_21505"/>
<organism evidence="1 2">
    <name type="scientific">Blautia pseudococcoides</name>
    <dbReference type="NCBI Taxonomy" id="1796616"/>
    <lineage>
        <taxon>Bacteria</taxon>
        <taxon>Bacillati</taxon>
        <taxon>Bacillota</taxon>
        <taxon>Clostridia</taxon>
        <taxon>Lachnospirales</taxon>
        <taxon>Lachnospiraceae</taxon>
        <taxon>Blautia</taxon>
    </lineage>
</organism>
<gene>
    <name evidence="1" type="ORF">A4V09_21505</name>
</gene>
<dbReference type="EMBL" id="CP015405">
    <property type="protein sequence ID" value="ANU78088.2"/>
    <property type="molecule type" value="Genomic_DNA"/>
</dbReference>
<dbReference type="Proteomes" id="UP000092574">
    <property type="component" value="Chromosome"/>
</dbReference>
<keyword evidence="2" id="KW-1185">Reference proteome</keyword>
<dbReference type="STRING" id="1796616.A4V09_21505"/>
<name>A0A1C7IGB0_9FIRM</name>